<dbReference type="GO" id="GO:0016491">
    <property type="term" value="F:oxidoreductase activity"/>
    <property type="evidence" value="ECO:0007669"/>
    <property type="project" value="InterPro"/>
</dbReference>
<evidence type="ECO:0000313" key="3">
    <source>
        <dbReference type="EMBL" id="STX08831.1"/>
    </source>
</evidence>
<dbReference type="PROSITE" id="PS51352">
    <property type="entry name" value="THIOREDOXIN_2"/>
    <property type="match status" value="1"/>
</dbReference>
<dbReference type="PROSITE" id="PS00194">
    <property type="entry name" value="THIOREDOXIN_1"/>
    <property type="match status" value="1"/>
</dbReference>
<evidence type="ECO:0000259" key="2">
    <source>
        <dbReference type="PROSITE" id="PS51352"/>
    </source>
</evidence>
<protein>
    <submittedName>
        <fullName evidence="4">Peroxiredoxin</fullName>
    </submittedName>
    <submittedName>
        <fullName evidence="3">Thiol-disulfide oxidoreductase resA</fullName>
    </submittedName>
</protein>
<dbReference type="InterPro" id="IPR000866">
    <property type="entry name" value="AhpC/TSA"/>
</dbReference>
<dbReference type="InterPro" id="IPR050553">
    <property type="entry name" value="Thioredoxin_ResA/DsbE_sf"/>
</dbReference>
<dbReference type="Proteomes" id="UP000294641">
    <property type="component" value="Unassembled WGS sequence"/>
</dbReference>
<dbReference type="InterPro" id="IPR036249">
    <property type="entry name" value="Thioredoxin-like_sf"/>
</dbReference>
<dbReference type="Pfam" id="PF00578">
    <property type="entry name" value="AhpC-TSA"/>
    <property type="match status" value="1"/>
</dbReference>
<dbReference type="Gene3D" id="3.40.30.10">
    <property type="entry name" value="Glutaredoxin"/>
    <property type="match status" value="1"/>
</dbReference>
<dbReference type="InterPro" id="IPR017937">
    <property type="entry name" value="Thioredoxin_CS"/>
</dbReference>
<dbReference type="InterPro" id="IPR013766">
    <property type="entry name" value="Thioredoxin_domain"/>
</dbReference>
<sequence length="189" mass="20884">MKFKSILGILLVVALVSIAVFSIVKKDVAKDEPKVEVIEGSGGNDGGGIQIGKKAPDFKLQDLNGKEVSLSDFKGKKVMINFWATWCPPCKAETPHMVKYYDEKAKAANMEILSVNAMSTESNSANVGKFVEEYKMKYPVVIDPRGEVLSQYEVLNFPTSFFVNTEGIIQQKTNIVTEAQLEDIIKSLD</sequence>
<dbReference type="OrthoDB" id="25753at2"/>
<proteinExistence type="predicted"/>
<dbReference type="CDD" id="cd02966">
    <property type="entry name" value="TlpA_like_family"/>
    <property type="match status" value="1"/>
</dbReference>
<dbReference type="EMBL" id="SNZG01000054">
    <property type="protein sequence ID" value="TDR33398.1"/>
    <property type="molecule type" value="Genomic_DNA"/>
</dbReference>
<keyword evidence="6" id="KW-1185">Reference proteome</keyword>
<dbReference type="AlphaFoldDB" id="A0A8B4Q764"/>
<reference evidence="4 6" key="2">
    <citation type="submission" date="2019-03" db="EMBL/GenBank/DDBJ databases">
        <title>Genomic Encyclopedia of Type Strains, Phase IV (KMG-IV): sequencing the most valuable type-strain genomes for metagenomic binning, comparative biology and taxonomic classification.</title>
        <authorList>
            <person name="Goeker M."/>
        </authorList>
    </citation>
    <scope>NUCLEOTIDE SEQUENCE [LARGE SCALE GENOMIC DNA]</scope>
    <source>
        <strain evidence="4 6">DSM 20580</strain>
    </source>
</reference>
<name>A0A8B4Q764_9BACL</name>
<accession>A0A8B4Q764</accession>
<feature type="domain" description="Thioredoxin" evidence="2">
    <location>
        <begin position="49"/>
        <end position="181"/>
    </location>
</feature>
<dbReference type="PANTHER" id="PTHR42852">
    <property type="entry name" value="THIOL:DISULFIDE INTERCHANGE PROTEIN DSBE"/>
    <property type="match status" value="1"/>
</dbReference>
<evidence type="ECO:0000313" key="5">
    <source>
        <dbReference type="Proteomes" id="UP000254330"/>
    </source>
</evidence>
<dbReference type="RefSeq" id="WP_109350807.1">
    <property type="nucleotide sequence ID" value="NZ_BJUE01000067.1"/>
</dbReference>
<dbReference type="EMBL" id="UGNP01000001">
    <property type="protein sequence ID" value="STX08831.1"/>
    <property type="molecule type" value="Genomic_DNA"/>
</dbReference>
<dbReference type="SUPFAM" id="SSF52833">
    <property type="entry name" value="Thioredoxin-like"/>
    <property type="match status" value="1"/>
</dbReference>
<keyword evidence="1" id="KW-1015">Disulfide bond</keyword>
<evidence type="ECO:0000256" key="1">
    <source>
        <dbReference type="ARBA" id="ARBA00023157"/>
    </source>
</evidence>
<evidence type="ECO:0000313" key="4">
    <source>
        <dbReference type="EMBL" id="TDR33398.1"/>
    </source>
</evidence>
<gene>
    <name evidence="3" type="primary">resA_1</name>
    <name evidence="4" type="ORF">DFR61_1541</name>
    <name evidence="3" type="ORF">NCTC10597_00497</name>
</gene>
<comment type="caution">
    <text evidence="3">The sequence shown here is derived from an EMBL/GenBank/DDBJ whole genome shotgun (WGS) entry which is preliminary data.</text>
</comment>
<organism evidence="3 5">
    <name type="scientific">Kurthia zopfii</name>
    <dbReference type="NCBI Taxonomy" id="1650"/>
    <lineage>
        <taxon>Bacteria</taxon>
        <taxon>Bacillati</taxon>
        <taxon>Bacillota</taxon>
        <taxon>Bacilli</taxon>
        <taxon>Bacillales</taxon>
        <taxon>Caryophanaceae</taxon>
        <taxon>Kurthia</taxon>
    </lineage>
</organism>
<dbReference type="Proteomes" id="UP000254330">
    <property type="component" value="Unassembled WGS sequence"/>
</dbReference>
<reference evidence="3 5" key="1">
    <citation type="submission" date="2018-06" db="EMBL/GenBank/DDBJ databases">
        <authorList>
            <consortium name="Pathogen Informatics"/>
            <person name="Doyle S."/>
        </authorList>
    </citation>
    <scope>NUCLEOTIDE SEQUENCE [LARGE SCALE GENOMIC DNA]</scope>
    <source>
        <strain evidence="3 5">NCTC10597</strain>
    </source>
</reference>
<evidence type="ECO:0000313" key="6">
    <source>
        <dbReference type="Proteomes" id="UP000294641"/>
    </source>
</evidence>
<dbReference type="GO" id="GO:0016209">
    <property type="term" value="F:antioxidant activity"/>
    <property type="evidence" value="ECO:0007669"/>
    <property type="project" value="InterPro"/>
</dbReference>
<dbReference type="PANTHER" id="PTHR42852:SF1">
    <property type="entry name" value="THIOREDOXIN-LIKE PROTEIN YNEN"/>
    <property type="match status" value="1"/>
</dbReference>